<keyword evidence="3" id="KW-0004">4Fe-4S</keyword>
<comment type="similarity">
    <text evidence="2">Belongs to the HdrA family.</text>
</comment>
<dbReference type="EMBL" id="DTMZ01000102">
    <property type="protein sequence ID" value="HGD13337.1"/>
    <property type="molecule type" value="Genomic_DNA"/>
</dbReference>
<dbReference type="SUPFAM" id="SSF51905">
    <property type="entry name" value="FAD/NAD(P)-binding domain"/>
    <property type="match status" value="2"/>
</dbReference>
<dbReference type="PANTHER" id="PTHR43498">
    <property type="entry name" value="FERREDOXIN:COB-COM HETERODISULFIDE REDUCTASE SUBUNIT A"/>
    <property type="match status" value="1"/>
</dbReference>
<dbReference type="Pfam" id="PF07992">
    <property type="entry name" value="Pyr_redox_2"/>
    <property type="match status" value="1"/>
</dbReference>
<dbReference type="GO" id="GO:0046872">
    <property type="term" value="F:metal ion binding"/>
    <property type="evidence" value="ECO:0007669"/>
    <property type="project" value="UniProtKB-KW"/>
</dbReference>
<dbReference type="InterPro" id="IPR009051">
    <property type="entry name" value="Helical_ferredxn"/>
</dbReference>
<keyword evidence="8" id="KW-0411">Iron-sulfur</keyword>
<dbReference type="SUPFAM" id="SSF51971">
    <property type="entry name" value="Nucleotide-binding domain"/>
    <property type="match status" value="2"/>
</dbReference>
<keyword evidence="6" id="KW-0560">Oxidoreductase</keyword>
<dbReference type="InterPro" id="IPR039650">
    <property type="entry name" value="HdrA-like"/>
</dbReference>
<feature type="domain" description="4Fe-4S ferredoxin-type" evidence="9">
    <location>
        <begin position="121"/>
        <end position="150"/>
    </location>
</feature>
<evidence type="ECO:0000256" key="3">
    <source>
        <dbReference type="ARBA" id="ARBA00022485"/>
    </source>
</evidence>
<dbReference type="Pfam" id="PF13450">
    <property type="entry name" value="NAD_binding_8"/>
    <property type="match status" value="2"/>
</dbReference>
<dbReference type="Gene3D" id="3.30.70.20">
    <property type="match status" value="1"/>
</dbReference>
<sequence>MNSEVAAGTDNLNSVVQGTNRNTDGKVGAVLVVGSGIAGIQSALELADSGFKVYLLDSAPAIGGVMAMLDKTFPTNDCSMCILAPKLVGTGRHPNIELINCAELLGLEGEPGNFTVRISQKPRYVVLDKCTGCLDCTKVCPVRVPDTYNQGLAQRGAVYKLFAQAIPNAVAIDKNIKRAPCRLACPAGVNAQGYIALTRAGKFKEAYQLVRERLPFVGICGRVCHHPCEEKCNRQQINGEQPVAIRTIKRFLADYVSKHGGLAYQVPEKPEGNTARVAVIGAGPAGLTCALDLRLKGYEVTLFEATNQAGGMMRWGIPAYRLPRTVLDQEIKNIIDTGIELKLNTPVKTTAELKQLFEQGYRAVFIALGACRSRSLNIPGMEFNGVLHGIEFLRQVNRGESPVIGKRVVVIGGGNVAVDVAMCARRCGAEEVTMVCLEKREEMPAHPWEIEEALAEGINIMPGWGPAAIQGENGVVTGLKTVECTRVFDEERRFNPEYNPQNTCLVPADTVILAIGQQVAADGFEGIERGPGGTFQVDPITLQVKGLDGVFAGGDLVSGPASVIEAVQAGHEAAISIDRFIKGEDLSAGRLETRPEGATVEDSAGYRIGIKPQPRTREPVLSPSERRHWEELNLGFNEEQAKTEAQRCLDCGVCCECFQCVNACEAKAIDHNQKEKHLELKVGAVILAGGFREYKPIADAGLGYGRHPNIVTSLEFERILSATGPYEGHVRRPSDLAQPKKIAWIQCVGSRNQEHYYCSSVCCMFATKEAVIAKEHCLGDLECHIYYMDMRCFGKGFERYYERAEKEYGVVFRRARISSIKPVSGSGDLSISYEDEQGMLRDEVYNLVVLSSALVPNPEMVALCERLGIKLDSQGFVRTGADYPVATSRAGIFACGVLTEPKDIPETVTEATGCAGAVAGLLSTARNTLVSKKSYPPERDVSEEEPRVGVFVCNCGINIGGVVRVPEVVEYAKTLPGVVYAEENLFTCSQDTQEKIKRIIKEHRLNRVVVASCTPRTHEPLFQETLAEAGLNRHLFTMANIRDQCSWVHMHLPQEATAKAKELVKMAVANARRLKPLVGYNQPVVQKALVIGGGIAGMTAALAIAEQGFEVFLVEKEKELGGNLRKLRYDETGTPTAEIIARLETKLRSNPKVRIFTGAEISAVSGYLGNYHTTVRISEPGSEETLEHGVFVVAVGAKEYVPKEYFYGEDPRVLTQLELEQRIEQQPDFLTLAADSETASSGAQSQNPTVVMIQCVGSRNENHPWCSRVCCTEAIKNALRLKKQTPNVQIYIFYRDMRTYGFREGLYRDARRAGVLFIHYEPDELNVERRDGKIVISSYDPVLNRRVGVVADYLVLSTGIQPADVNLQLAKLLKVPLNEDGFFLEAHMKLRPVDFNTAGIFMAGICHSPRFISETIAQALAAAARAGSVISQDQIMTSAVVARVNTRWCAGCGICERICQYEAVRINPETGKSEVTAVLCQGCGACAAACPSSAIELQGFESRQLLAMVEEAL</sequence>
<dbReference type="Pfam" id="PF14691">
    <property type="entry name" value="Fer4_20"/>
    <property type="match status" value="1"/>
</dbReference>
<comment type="caution">
    <text evidence="10">The sequence shown here is derived from an EMBL/GenBank/DDBJ whole genome shotgun (WGS) entry which is preliminary data.</text>
</comment>
<keyword evidence="4" id="KW-0479">Metal-binding</keyword>
<dbReference type="InterPro" id="IPR017896">
    <property type="entry name" value="4Fe4S_Fe-S-bd"/>
</dbReference>
<evidence type="ECO:0000256" key="4">
    <source>
        <dbReference type="ARBA" id="ARBA00022723"/>
    </source>
</evidence>
<organism evidence="10">
    <name type="scientific">candidate division WOR-3 bacterium</name>
    <dbReference type="NCBI Taxonomy" id="2052148"/>
    <lineage>
        <taxon>Bacteria</taxon>
        <taxon>Bacteria division WOR-3</taxon>
    </lineage>
</organism>
<keyword evidence="7" id="KW-0408">Iron</keyword>
<evidence type="ECO:0000256" key="2">
    <source>
        <dbReference type="ARBA" id="ARBA00006561"/>
    </source>
</evidence>
<dbReference type="SUPFAM" id="SSF54862">
    <property type="entry name" value="4Fe-4S ferredoxins"/>
    <property type="match status" value="1"/>
</dbReference>
<dbReference type="PRINTS" id="PR00419">
    <property type="entry name" value="ADXRDTASE"/>
</dbReference>
<dbReference type="PROSITE" id="PS51379">
    <property type="entry name" value="4FE4S_FER_2"/>
    <property type="match status" value="3"/>
</dbReference>
<comment type="cofactor">
    <cofactor evidence="1">
        <name>FAD</name>
        <dbReference type="ChEBI" id="CHEBI:57692"/>
    </cofactor>
</comment>
<reference evidence="10" key="1">
    <citation type="journal article" date="2020" name="mSystems">
        <title>Genome- and Community-Level Interaction Insights into Carbon Utilization and Element Cycling Functions of Hydrothermarchaeota in Hydrothermal Sediment.</title>
        <authorList>
            <person name="Zhou Z."/>
            <person name="Liu Y."/>
            <person name="Xu W."/>
            <person name="Pan J."/>
            <person name="Luo Z.H."/>
            <person name="Li M."/>
        </authorList>
    </citation>
    <scope>NUCLEOTIDE SEQUENCE [LARGE SCALE GENOMIC DNA]</scope>
    <source>
        <strain evidence="10">SpSt-914</strain>
    </source>
</reference>
<dbReference type="InterPro" id="IPR017900">
    <property type="entry name" value="4Fe4S_Fe_S_CS"/>
</dbReference>
<evidence type="ECO:0000256" key="1">
    <source>
        <dbReference type="ARBA" id="ARBA00001974"/>
    </source>
</evidence>
<name>A0A7V3V049_UNCW3</name>
<evidence type="ECO:0000259" key="9">
    <source>
        <dbReference type="PROSITE" id="PS51379"/>
    </source>
</evidence>
<dbReference type="InterPro" id="IPR023753">
    <property type="entry name" value="FAD/NAD-binding_dom"/>
</dbReference>
<dbReference type="InterPro" id="IPR028261">
    <property type="entry name" value="DPD_II"/>
</dbReference>
<gene>
    <name evidence="10" type="ORF">ENX16_04585</name>
</gene>
<dbReference type="PANTHER" id="PTHR43498:SF1">
    <property type="entry name" value="COB--COM HETERODISULFIDE REDUCTASE IRON-SULFUR SUBUNIT A"/>
    <property type="match status" value="1"/>
</dbReference>
<dbReference type="Gene3D" id="1.10.1060.10">
    <property type="entry name" value="Alpha-helical ferredoxin"/>
    <property type="match status" value="1"/>
</dbReference>
<dbReference type="PROSITE" id="PS00198">
    <property type="entry name" value="4FE4S_FER_1"/>
    <property type="match status" value="3"/>
</dbReference>
<dbReference type="GO" id="GO:0016491">
    <property type="term" value="F:oxidoreductase activity"/>
    <property type="evidence" value="ECO:0007669"/>
    <property type="project" value="UniProtKB-KW"/>
</dbReference>
<evidence type="ECO:0000256" key="6">
    <source>
        <dbReference type="ARBA" id="ARBA00023002"/>
    </source>
</evidence>
<evidence type="ECO:0000313" key="10">
    <source>
        <dbReference type="EMBL" id="HGD13337.1"/>
    </source>
</evidence>
<evidence type="ECO:0000256" key="5">
    <source>
        <dbReference type="ARBA" id="ARBA00022827"/>
    </source>
</evidence>
<dbReference type="Gene3D" id="3.40.50.720">
    <property type="entry name" value="NAD(P)-binding Rossmann-like Domain"/>
    <property type="match status" value="1"/>
</dbReference>
<protein>
    <submittedName>
        <fullName evidence="10">FAD-binding protein</fullName>
    </submittedName>
</protein>
<dbReference type="GO" id="GO:0051539">
    <property type="term" value="F:4 iron, 4 sulfur cluster binding"/>
    <property type="evidence" value="ECO:0007669"/>
    <property type="project" value="UniProtKB-KW"/>
</dbReference>
<evidence type="ECO:0000256" key="8">
    <source>
        <dbReference type="ARBA" id="ARBA00023014"/>
    </source>
</evidence>
<accession>A0A7V3V049</accession>
<proteinExistence type="inferred from homology"/>
<dbReference type="Gene3D" id="3.50.50.60">
    <property type="entry name" value="FAD/NAD(P)-binding domain"/>
    <property type="match status" value="4"/>
</dbReference>
<keyword evidence="5" id="KW-0274">FAD</keyword>
<keyword evidence="5" id="KW-0285">Flavoprotein</keyword>
<dbReference type="SUPFAM" id="SSF46548">
    <property type="entry name" value="alpha-helical ferredoxin"/>
    <property type="match status" value="1"/>
</dbReference>
<feature type="domain" description="4Fe-4S ferredoxin-type" evidence="9">
    <location>
        <begin position="1440"/>
        <end position="1469"/>
    </location>
</feature>
<dbReference type="InterPro" id="IPR036188">
    <property type="entry name" value="FAD/NAD-bd_sf"/>
</dbReference>
<evidence type="ECO:0000256" key="7">
    <source>
        <dbReference type="ARBA" id="ARBA00023004"/>
    </source>
</evidence>
<dbReference type="Pfam" id="PF12838">
    <property type="entry name" value="Fer4_7"/>
    <property type="match status" value="1"/>
</dbReference>
<feature type="domain" description="4Fe-4S ferredoxin-type" evidence="9">
    <location>
        <begin position="1471"/>
        <end position="1500"/>
    </location>
</feature>